<organism evidence="2 3">
    <name type="scientific">candidate division CPR1 bacterium GW2011_GWC1_49_13</name>
    <dbReference type="NCBI Taxonomy" id="1618342"/>
    <lineage>
        <taxon>Bacteria</taxon>
        <taxon>candidate division CPR1</taxon>
    </lineage>
</organism>
<dbReference type="InterPro" id="IPR044992">
    <property type="entry name" value="ChyE-like"/>
</dbReference>
<comment type="caution">
    <text evidence="2">The sequence shown here is derived from an EMBL/GenBank/DDBJ whole genome shotgun (WGS) entry which is preliminary data.</text>
</comment>
<dbReference type="PANTHER" id="PTHR42695">
    <property type="entry name" value="GLUTAMINE AMIDOTRANSFERASE YLR126C-RELATED"/>
    <property type="match status" value="1"/>
</dbReference>
<dbReference type="AlphaFoldDB" id="A0A0G1VG66"/>
<dbReference type="PROSITE" id="PS51273">
    <property type="entry name" value="GATASE_TYPE_1"/>
    <property type="match status" value="1"/>
</dbReference>
<feature type="domain" description="Glutamine amidotransferase" evidence="1">
    <location>
        <begin position="4"/>
        <end position="180"/>
    </location>
</feature>
<dbReference type="PANTHER" id="PTHR42695:SF5">
    <property type="entry name" value="GLUTAMINE AMIDOTRANSFERASE YLR126C-RELATED"/>
    <property type="match status" value="1"/>
</dbReference>
<dbReference type="EMBL" id="LCPW01000019">
    <property type="protein sequence ID" value="KKW05456.1"/>
    <property type="molecule type" value="Genomic_DNA"/>
</dbReference>
<accession>A0A0G1VG66</accession>
<name>A0A0G1VG66_9BACT</name>
<dbReference type="Gene3D" id="3.40.50.880">
    <property type="match status" value="1"/>
</dbReference>
<dbReference type="Pfam" id="PF00117">
    <property type="entry name" value="GATase"/>
    <property type="match status" value="1"/>
</dbReference>
<proteinExistence type="predicted"/>
<protein>
    <submittedName>
        <fullName evidence="2">GMP synthase [glutamine-hydrolyzing] subunit A</fullName>
    </submittedName>
</protein>
<dbReference type="Proteomes" id="UP000034119">
    <property type="component" value="Unassembled WGS sequence"/>
</dbReference>
<gene>
    <name evidence="2" type="ORF">UY40_C0019G0007</name>
</gene>
<evidence type="ECO:0000313" key="3">
    <source>
        <dbReference type="Proteomes" id="UP000034119"/>
    </source>
</evidence>
<dbReference type="GO" id="GO:0005829">
    <property type="term" value="C:cytosol"/>
    <property type="evidence" value="ECO:0007669"/>
    <property type="project" value="TreeGrafter"/>
</dbReference>
<reference evidence="2 3" key="1">
    <citation type="journal article" date="2015" name="Nature">
        <title>rRNA introns, odd ribosomes, and small enigmatic genomes across a large radiation of phyla.</title>
        <authorList>
            <person name="Brown C.T."/>
            <person name="Hug L.A."/>
            <person name="Thomas B.C."/>
            <person name="Sharon I."/>
            <person name="Castelle C.J."/>
            <person name="Singh A."/>
            <person name="Wilkins M.J."/>
            <person name="Williams K.H."/>
            <person name="Banfield J.F."/>
        </authorList>
    </citation>
    <scope>NUCLEOTIDE SEQUENCE [LARGE SCALE GENOMIC DNA]</scope>
</reference>
<dbReference type="STRING" id="1618342.UY40_C0019G0007"/>
<dbReference type="SUPFAM" id="SSF52317">
    <property type="entry name" value="Class I glutamine amidotransferase-like"/>
    <property type="match status" value="1"/>
</dbReference>
<dbReference type="InterPro" id="IPR017926">
    <property type="entry name" value="GATASE"/>
</dbReference>
<dbReference type="InterPro" id="IPR029062">
    <property type="entry name" value="Class_I_gatase-like"/>
</dbReference>
<sequence length="188" mass="21221">MKTLLIDNESKHNDELKEILTSNGLDLEIASHNQIPDDLTSIELITLSGSSHSVHGNRQRFQTEFDLIQKFEKPLIGICFGFELIAYAFGIKLQKLDKKREGIETVKVTQKDNIFGDLEEFEVCEGHSYSIAKLEEPLVELARSKTGVEIFKHQSLPIYGFQFHPEVAVDGQQGSEIFSNLISLLKNS</sequence>
<evidence type="ECO:0000313" key="2">
    <source>
        <dbReference type="EMBL" id="KKW05456.1"/>
    </source>
</evidence>
<evidence type="ECO:0000259" key="1">
    <source>
        <dbReference type="Pfam" id="PF00117"/>
    </source>
</evidence>